<evidence type="ECO:0000256" key="3">
    <source>
        <dbReference type="ARBA" id="ARBA00022452"/>
    </source>
</evidence>
<gene>
    <name evidence="9" type="ORF">GCM10023313_22350</name>
</gene>
<evidence type="ECO:0000256" key="4">
    <source>
        <dbReference type="ARBA" id="ARBA00022692"/>
    </source>
</evidence>
<evidence type="ECO:0000256" key="5">
    <source>
        <dbReference type="ARBA" id="ARBA00022729"/>
    </source>
</evidence>
<sequence>MKFKHILSAMAMVAIAKSSFAQYSQDALRFSTTQPGSTARIKAIGNANVAVGGDLTSVSGNPAGLGFFTRSEISVTPEFNMFKSKSDYLGNTTNDSKNNGNLNNAAAVFYSQLSTARGAKKTEGWLSLNFGLGYSRTNNFYDNTTYGGNNGSSSISDYYADRANNSGTDLLADWAFAHKLIDVYGNAYGSNVIINGNTDAIQRNVITRTGGQSEFNLALGANNSNKFYIGASLGIATINYNSTQVFSESGDVSLLENNTDVTRGFQSAFMQDQATRGTGANIKLGMIYKPVEALRLGFNFTSPTWYNMEDTYRETLATDISGDKSYRNSEVYTLNYDLRTPLKVAGGIAYFFKNYGFITGDVEYVDYSSAKLMSNDSYDAEYEDNPNIRTFYKGAINTRFGAEARLGKFAYLRGGYNIFGNPMKDNGSNIKTASGGLGFRSGHYSIDATYLHSTGSNTVFPYEVGDASPSATINRTNDNLYLTVSYRF</sequence>
<evidence type="ECO:0000256" key="7">
    <source>
        <dbReference type="ARBA" id="ARBA00023237"/>
    </source>
</evidence>
<dbReference type="Proteomes" id="UP001501436">
    <property type="component" value="Unassembled WGS sequence"/>
</dbReference>
<accession>A0ABP9G3W0</accession>
<evidence type="ECO:0000256" key="8">
    <source>
        <dbReference type="SAM" id="SignalP"/>
    </source>
</evidence>
<keyword evidence="6" id="KW-0472">Membrane</keyword>
<organism evidence="9 10">
    <name type="scientific">Mucilaginibacter defluvii</name>
    <dbReference type="NCBI Taxonomy" id="1196019"/>
    <lineage>
        <taxon>Bacteria</taxon>
        <taxon>Pseudomonadati</taxon>
        <taxon>Bacteroidota</taxon>
        <taxon>Sphingobacteriia</taxon>
        <taxon>Sphingobacteriales</taxon>
        <taxon>Sphingobacteriaceae</taxon>
        <taxon>Mucilaginibacter</taxon>
    </lineage>
</organism>
<comment type="caution">
    <text evidence="9">The sequence shown here is derived from an EMBL/GenBank/DDBJ whole genome shotgun (WGS) entry which is preliminary data.</text>
</comment>
<feature type="signal peptide" evidence="8">
    <location>
        <begin position="1"/>
        <end position="21"/>
    </location>
</feature>
<proteinExistence type="inferred from homology"/>
<keyword evidence="4" id="KW-0812">Transmembrane</keyword>
<dbReference type="EMBL" id="BAABJI010000002">
    <property type="protein sequence ID" value="GAA4918231.1"/>
    <property type="molecule type" value="Genomic_DNA"/>
</dbReference>
<keyword evidence="7" id="KW-0998">Cell outer membrane</keyword>
<feature type="chain" id="PRO_5047124812" evidence="8">
    <location>
        <begin position="22"/>
        <end position="488"/>
    </location>
</feature>
<comment type="similarity">
    <text evidence="2">Belongs to the OmpP1/FadL family.</text>
</comment>
<dbReference type="SUPFAM" id="SSF56935">
    <property type="entry name" value="Porins"/>
    <property type="match status" value="1"/>
</dbReference>
<name>A0ABP9G3W0_9SPHI</name>
<dbReference type="PANTHER" id="PTHR35093">
    <property type="entry name" value="OUTER MEMBRANE PROTEIN NMB0088-RELATED"/>
    <property type="match status" value="1"/>
</dbReference>
<protein>
    <submittedName>
        <fullName evidence="9">Outer membrane protein transport protein</fullName>
    </submittedName>
</protein>
<dbReference type="RefSeq" id="WP_345331284.1">
    <property type="nucleotide sequence ID" value="NZ_BAABJI010000002.1"/>
</dbReference>
<reference evidence="10" key="1">
    <citation type="journal article" date="2019" name="Int. J. Syst. Evol. Microbiol.">
        <title>The Global Catalogue of Microorganisms (GCM) 10K type strain sequencing project: providing services to taxonomists for standard genome sequencing and annotation.</title>
        <authorList>
            <consortium name="The Broad Institute Genomics Platform"/>
            <consortium name="The Broad Institute Genome Sequencing Center for Infectious Disease"/>
            <person name="Wu L."/>
            <person name="Ma J."/>
        </authorList>
    </citation>
    <scope>NUCLEOTIDE SEQUENCE [LARGE SCALE GENOMIC DNA]</scope>
    <source>
        <strain evidence="10">JCM 18283</strain>
    </source>
</reference>
<keyword evidence="5 8" id="KW-0732">Signal</keyword>
<evidence type="ECO:0000256" key="6">
    <source>
        <dbReference type="ARBA" id="ARBA00023136"/>
    </source>
</evidence>
<evidence type="ECO:0000256" key="1">
    <source>
        <dbReference type="ARBA" id="ARBA00004571"/>
    </source>
</evidence>
<dbReference type="Gene3D" id="2.40.160.60">
    <property type="entry name" value="Outer membrane protein transport protein (OMPP1/FadL/TodX)"/>
    <property type="match status" value="1"/>
</dbReference>
<dbReference type="InterPro" id="IPR005017">
    <property type="entry name" value="OMPP1/FadL/TodX"/>
</dbReference>
<evidence type="ECO:0000313" key="9">
    <source>
        <dbReference type="EMBL" id="GAA4918231.1"/>
    </source>
</evidence>
<keyword evidence="10" id="KW-1185">Reference proteome</keyword>
<comment type="subcellular location">
    <subcellularLocation>
        <location evidence="1">Cell outer membrane</location>
        <topology evidence="1">Multi-pass membrane protein</topology>
    </subcellularLocation>
</comment>
<keyword evidence="3" id="KW-1134">Transmembrane beta strand</keyword>
<evidence type="ECO:0000313" key="10">
    <source>
        <dbReference type="Proteomes" id="UP001501436"/>
    </source>
</evidence>
<evidence type="ECO:0000256" key="2">
    <source>
        <dbReference type="ARBA" id="ARBA00008163"/>
    </source>
</evidence>
<dbReference type="PANTHER" id="PTHR35093:SF8">
    <property type="entry name" value="OUTER MEMBRANE PROTEIN NMB0088-RELATED"/>
    <property type="match status" value="1"/>
</dbReference>